<gene>
    <name evidence="1" type="ORF">C8J26_4016</name>
    <name evidence="2" type="ORF">SPHINGO391_100005</name>
</gene>
<evidence type="ECO:0000313" key="3">
    <source>
        <dbReference type="Proteomes" id="UP000244189"/>
    </source>
</evidence>
<evidence type="ECO:0000313" key="2">
    <source>
        <dbReference type="EMBL" id="VVS96110.1"/>
    </source>
</evidence>
<organism evidence="1 3">
    <name type="scientific">Sphingomonas aurantiaca</name>
    <dbReference type="NCBI Taxonomy" id="185949"/>
    <lineage>
        <taxon>Bacteria</taxon>
        <taxon>Pseudomonadati</taxon>
        <taxon>Pseudomonadota</taxon>
        <taxon>Alphaproteobacteria</taxon>
        <taxon>Sphingomonadales</taxon>
        <taxon>Sphingomonadaceae</taxon>
        <taxon>Sphingomonas</taxon>
    </lineage>
</organism>
<dbReference type="Proteomes" id="UP000244189">
    <property type="component" value="Unassembled WGS sequence"/>
</dbReference>
<dbReference type="RefSeq" id="WP_031392881.1">
    <property type="nucleotide sequence ID" value="NZ_LR701504.1"/>
</dbReference>
<dbReference type="AlphaFoldDB" id="A0A2T5GFZ7"/>
<dbReference type="EMBL" id="CABVLI010000002">
    <property type="protein sequence ID" value="VVS96110.1"/>
    <property type="molecule type" value="Genomic_DNA"/>
</dbReference>
<accession>A0A2T5GFZ7</accession>
<protein>
    <submittedName>
        <fullName evidence="1">Uncharacterized protein</fullName>
    </submittedName>
</protein>
<dbReference type="Proteomes" id="UP000326857">
    <property type="component" value="Unassembled WGS sequence"/>
</dbReference>
<evidence type="ECO:0000313" key="1">
    <source>
        <dbReference type="EMBL" id="PTQ58246.1"/>
    </source>
</evidence>
<proteinExistence type="predicted"/>
<dbReference type="EMBL" id="QAOG01000010">
    <property type="protein sequence ID" value="PTQ58246.1"/>
    <property type="molecule type" value="Genomic_DNA"/>
</dbReference>
<evidence type="ECO:0000313" key="4">
    <source>
        <dbReference type="Proteomes" id="UP000326857"/>
    </source>
</evidence>
<reference evidence="1 3" key="1">
    <citation type="submission" date="2018-04" db="EMBL/GenBank/DDBJ databases">
        <title>Genomic Encyclopedia of Type Strains, Phase III (KMG-III): the genomes of soil and plant-associated and newly described type strains.</title>
        <authorList>
            <person name="Whitman W."/>
        </authorList>
    </citation>
    <scope>NUCLEOTIDE SEQUENCE [LARGE SCALE GENOMIC DNA]</scope>
    <source>
        <strain evidence="1 3">MA101b</strain>
    </source>
</reference>
<name>A0A2T5GFZ7_9SPHN</name>
<accession>A0A5E7XRW4</accession>
<sequence>MQGFGTAFAGVLAYLGARFGAQAGKENADKAIFVQIVTSERAVWREAMRGLVVELTAEVRRGAVSPAKPVNWRKVHAARAGIVLRLNPACRDVGTEDKHALDRALFRAVEELVSARHTPKPDWLKKADTVEKAAQRLIKKEWDKSKKEARTGRLEE</sequence>
<keyword evidence="3" id="KW-1185">Reference proteome</keyword>
<reference evidence="2 4" key="2">
    <citation type="submission" date="2019-09" db="EMBL/GenBank/DDBJ databases">
        <authorList>
            <person name="Dittami M. S."/>
        </authorList>
    </citation>
    <scope>NUCLEOTIDE SEQUENCE [LARGE SCALE GENOMIC DNA]</scope>
    <source>
        <strain evidence="2">SPHINGO391</strain>
    </source>
</reference>
<dbReference type="GeneID" id="93691423"/>